<name>A0AAQ3NC10_VIGMU</name>
<keyword evidence="4" id="KW-1185">Reference proteome</keyword>
<feature type="transmembrane region" description="Helical" evidence="2">
    <location>
        <begin position="47"/>
        <end position="70"/>
    </location>
</feature>
<feature type="region of interest" description="Disordered" evidence="1">
    <location>
        <begin position="18"/>
        <end position="37"/>
    </location>
</feature>
<dbReference type="AlphaFoldDB" id="A0AAQ3NC10"/>
<keyword evidence="2" id="KW-1133">Transmembrane helix</keyword>
<feature type="compositionally biased region" description="Polar residues" evidence="1">
    <location>
        <begin position="25"/>
        <end position="34"/>
    </location>
</feature>
<proteinExistence type="predicted"/>
<accession>A0AAQ3NC10</accession>
<protein>
    <submittedName>
        <fullName evidence="3">Uncharacterized protein</fullName>
    </submittedName>
</protein>
<gene>
    <name evidence="3" type="ORF">V8G54_020311</name>
</gene>
<keyword evidence="2" id="KW-0472">Membrane</keyword>
<dbReference type="Proteomes" id="UP001374535">
    <property type="component" value="Chromosome 6"/>
</dbReference>
<sequence>MKLITTSRRNSGELSFVLMKRESKSSSSPAGSLDSNRDRMMESANTWTVVIDSFSLLSVPMFNSFFIFHIKGNALMNLPELSPAAASNALMNSAPAVPSPPRQAGSTLKASLQTLSKAKRSKRSCKSRILFVCEAKERIGRSLVWSSVVTELTMKLRSDLVLNSWLAIFLCTFQSSLSELKIPLPRKSWRWRMKRSPFG</sequence>
<evidence type="ECO:0000313" key="3">
    <source>
        <dbReference type="EMBL" id="WVZ06965.1"/>
    </source>
</evidence>
<organism evidence="3 4">
    <name type="scientific">Vigna mungo</name>
    <name type="common">Black gram</name>
    <name type="synonym">Phaseolus mungo</name>
    <dbReference type="NCBI Taxonomy" id="3915"/>
    <lineage>
        <taxon>Eukaryota</taxon>
        <taxon>Viridiplantae</taxon>
        <taxon>Streptophyta</taxon>
        <taxon>Embryophyta</taxon>
        <taxon>Tracheophyta</taxon>
        <taxon>Spermatophyta</taxon>
        <taxon>Magnoliopsida</taxon>
        <taxon>eudicotyledons</taxon>
        <taxon>Gunneridae</taxon>
        <taxon>Pentapetalae</taxon>
        <taxon>rosids</taxon>
        <taxon>fabids</taxon>
        <taxon>Fabales</taxon>
        <taxon>Fabaceae</taxon>
        <taxon>Papilionoideae</taxon>
        <taxon>50 kb inversion clade</taxon>
        <taxon>NPAAA clade</taxon>
        <taxon>indigoferoid/millettioid clade</taxon>
        <taxon>Phaseoleae</taxon>
        <taxon>Vigna</taxon>
    </lineage>
</organism>
<evidence type="ECO:0000256" key="2">
    <source>
        <dbReference type="SAM" id="Phobius"/>
    </source>
</evidence>
<dbReference type="EMBL" id="CP144695">
    <property type="protein sequence ID" value="WVZ06965.1"/>
    <property type="molecule type" value="Genomic_DNA"/>
</dbReference>
<reference evidence="3 4" key="1">
    <citation type="journal article" date="2023" name="Life. Sci Alliance">
        <title>Evolutionary insights into 3D genome organization and epigenetic landscape of Vigna mungo.</title>
        <authorList>
            <person name="Junaid A."/>
            <person name="Singh B."/>
            <person name="Bhatia S."/>
        </authorList>
    </citation>
    <scope>NUCLEOTIDE SEQUENCE [LARGE SCALE GENOMIC DNA]</scope>
    <source>
        <strain evidence="3">Urdbean</strain>
    </source>
</reference>
<evidence type="ECO:0000256" key="1">
    <source>
        <dbReference type="SAM" id="MobiDB-lite"/>
    </source>
</evidence>
<evidence type="ECO:0000313" key="4">
    <source>
        <dbReference type="Proteomes" id="UP001374535"/>
    </source>
</evidence>
<keyword evidence="2" id="KW-0812">Transmembrane</keyword>